<dbReference type="STRING" id="1618550.UT39_C0026G0004"/>
<keyword evidence="2" id="KW-0479">Metal-binding</keyword>
<dbReference type="GO" id="GO:0004222">
    <property type="term" value="F:metalloendopeptidase activity"/>
    <property type="evidence" value="ECO:0007669"/>
    <property type="project" value="InterPro"/>
</dbReference>
<evidence type="ECO:0000313" key="8">
    <source>
        <dbReference type="Proteomes" id="UP000034246"/>
    </source>
</evidence>
<evidence type="ECO:0000256" key="1">
    <source>
        <dbReference type="ARBA" id="ARBA00022670"/>
    </source>
</evidence>
<dbReference type="SUPFAM" id="SSF55486">
    <property type="entry name" value="Metalloproteases ('zincins'), catalytic domain"/>
    <property type="match status" value="2"/>
</dbReference>
<dbReference type="GO" id="GO:0006508">
    <property type="term" value="P:proteolysis"/>
    <property type="evidence" value="ECO:0007669"/>
    <property type="project" value="UniProtKB-KW"/>
</dbReference>
<protein>
    <recommendedName>
        <fullName evidence="6">Peptidase M10 metallopeptidase domain-containing protein</fullName>
    </recommendedName>
</protein>
<dbReference type="AlphaFoldDB" id="A0A0G0N0X3"/>
<dbReference type="Pfam" id="PF00413">
    <property type="entry name" value="Peptidase_M10"/>
    <property type="match status" value="1"/>
</dbReference>
<reference evidence="7 8" key="1">
    <citation type="journal article" date="2015" name="Nature">
        <title>rRNA introns, odd ribosomes, and small enigmatic genomes across a large radiation of phyla.</title>
        <authorList>
            <person name="Brown C.T."/>
            <person name="Hug L.A."/>
            <person name="Thomas B.C."/>
            <person name="Sharon I."/>
            <person name="Castelle C.J."/>
            <person name="Singh A."/>
            <person name="Wilkins M.J."/>
            <person name="Williams K.H."/>
            <person name="Banfield J.F."/>
        </authorList>
    </citation>
    <scope>NUCLEOTIDE SEQUENCE [LARGE SCALE GENOMIC DNA]</scope>
</reference>
<feature type="transmembrane region" description="Helical" evidence="5">
    <location>
        <begin position="6"/>
        <end position="29"/>
    </location>
</feature>
<name>A0A0G0N0X3_9BACT</name>
<evidence type="ECO:0000256" key="2">
    <source>
        <dbReference type="ARBA" id="ARBA00022723"/>
    </source>
</evidence>
<evidence type="ECO:0000313" key="7">
    <source>
        <dbReference type="EMBL" id="KKR09879.1"/>
    </source>
</evidence>
<evidence type="ECO:0000256" key="5">
    <source>
        <dbReference type="SAM" id="Phobius"/>
    </source>
</evidence>
<keyword evidence="3" id="KW-0378">Hydrolase</keyword>
<evidence type="ECO:0000259" key="6">
    <source>
        <dbReference type="Pfam" id="PF00413"/>
    </source>
</evidence>
<organism evidence="7 8">
    <name type="scientific">Candidatus Woesebacteria bacterium GW2011_GWA1_39_21</name>
    <dbReference type="NCBI Taxonomy" id="1618550"/>
    <lineage>
        <taxon>Bacteria</taxon>
        <taxon>Candidatus Woeseibacteriota</taxon>
    </lineage>
</organism>
<proteinExistence type="predicted"/>
<keyword evidence="4" id="KW-0862">Zinc</keyword>
<gene>
    <name evidence="7" type="ORF">UT39_C0026G0004</name>
</gene>
<dbReference type="Proteomes" id="UP000034246">
    <property type="component" value="Unassembled WGS sequence"/>
</dbReference>
<dbReference type="GO" id="GO:0031012">
    <property type="term" value="C:extracellular matrix"/>
    <property type="evidence" value="ECO:0007669"/>
    <property type="project" value="InterPro"/>
</dbReference>
<keyword evidence="5" id="KW-0472">Membrane</keyword>
<keyword evidence="5" id="KW-1133">Transmembrane helix</keyword>
<feature type="domain" description="Peptidase M10 metallopeptidase" evidence="6">
    <location>
        <begin position="189"/>
        <end position="220"/>
    </location>
</feature>
<comment type="caution">
    <text evidence="7">The sequence shown here is derived from an EMBL/GenBank/DDBJ whole genome shotgun (WGS) entry which is preliminary data.</text>
</comment>
<dbReference type="InterPro" id="IPR001818">
    <property type="entry name" value="Pept_M10_metallopeptidase"/>
</dbReference>
<evidence type="ECO:0000256" key="3">
    <source>
        <dbReference type="ARBA" id="ARBA00022801"/>
    </source>
</evidence>
<evidence type="ECO:0000256" key="4">
    <source>
        <dbReference type="ARBA" id="ARBA00022833"/>
    </source>
</evidence>
<dbReference type="EMBL" id="LBWP01000026">
    <property type="protein sequence ID" value="KKR09879.1"/>
    <property type="molecule type" value="Genomic_DNA"/>
</dbReference>
<dbReference type="Gene3D" id="3.40.390.10">
    <property type="entry name" value="Collagenase (Catalytic Domain)"/>
    <property type="match status" value="1"/>
</dbReference>
<keyword evidence="1" id="KW-0645">Protease</keyword>
<sequence>MKIFLFIKYLVVSALILTIILFPIVIYMLKFKSESYVGNILKEKTIRYPQLVELINLDEPGDFKYFYTMPGDSISIKVVSVNTKQPDVDVTKWLENIMQVSVNKTVTVTLEEISYEKDGFLTDSDMDEIRKRAISSGKSDLNLVYTGSYSEKPTSVGLVNHRDTIFMFADALDGLTNKGYVRNVLEKTTIMHEWGHLLGLEHINNQNCIMDEMVEVYDTQPVEKPLPIKYCYEELHVMQELKN</sequence>
<dbReference type="InterPro" id="IPR024079">
    <property type="entry name" value="MetalloPept_cat_dom_sf"/>
</dbReference>
<dbReference type="GO" id="GO:0008270">
    <property type="term" value="F:zinc ion binding"/>
    <property type="evidence" value="ECO:0007669"/>
    <property type="project" value="InterPro"/>
</dbReference>
<keyword evidence="5" id="KW-0812">Transmembrane</keyword>
<accession>A0A0G0N0X3</accession>